<dbReference type="RefSeq" id="WP_345148695.1">
    <property type="nucleotide sequence ID" value="NZ_BAABEO010000008.1"/>
</dbReference>
<proteinExistence type="predicted"/>
<accession>A0ABP7BWZ3</accession>
<feature type="compositionally biased region" description="Pro residues" evidence="1">
    <location>
        <begin position="70"/>
        <end position="81"/>
    </location>
</feature>
<dbReference type="Proteomes" id="UP001500752">
    <property type="component" value="Unassembled WGS sequence"/>
</dbReference>
<gene>
    <name evidence="2" type="ORF">GCM10023081_08290</name>
</gene>
<reference evidence="3" key="1">
    <citation type="journal article" date="2019" name="Int. J. Syst. Evol. Microbiol.">
        <title>The Global Catalogue of Microorganisms (GCM) 10K type strain sequencing project: providing services to taxonomists for standard genome sequencing and annotation.</title>
        <authorList>
            <consortium name="The Broad Institute Genomics Platform"/>
            <consortium name="The Broad Institute Genome Sequencing Center for Infectious Disease"/>
            <person name="Wu L."/>
            <person name="Ma J."/>
        </authorList>
    </citation>
    <scope>NUCLEOTIDE SEQUENCE [LARGE SCALE GENOMIC DNA]</scope>
    <source>
        <strain evidence="3">JCM 30742</strain>
    </source>
</reference>
<evidence type="ECO:0000256" key="1">
    <source>
        <dbReference type="SAM" id="MobiDB-lite"/>
    </source>
</evidence>
<name>A0ABP7BWZ3_9MICC</name>
<sequence length="210" mass="22943">MGELIRLTEHGLARRRRMGWQPRPHRWAHGAASPAPGDAAPERPIDLAAARLRRRTRREDTSVVHVHFGPAPPRRPGPPIRPVSGVSGGSRSGSAPSGVPETGLLRLVVRDACSPGPEDSGPACGTFSLERRPRITGRQNPGMLLSVETGTWAPEPGRLRYRWYRDGHPIHRATGPRYRVDAEDRGARLSVKVTAVREGFAPRTATATLH</sequence>
<evidence type="ECO:0000313" key="2">
    <source>
        <dbReference type="EMBL" id="GAA3672283.1"/>
    </source>
</evidence>
<feature type="compositionally biased region" description="Basic residues" evidence="1">
    <location>
        <begin position="16"/>
        <end position="28"/>
    </location>
</feature>
<feature type="region of interest" description="Disordered" evidence="1">
    <location>
        <begin position="16"/>
        <end position="100"/>
    </location>
</feature>
<comment type="caution">
    <text evidence="2">The sequence shown here is derived from an EMBL/GenBank/DDBJ whole genome shotgun (WGS) entry which is preliminary data.</text>
</comment>
<evidence type="ECO:0008006" key="4">
    <source>
        <dbReference type="Google" id="ProtNLM"/>
    </source>
</evidence>
<organism evidence="2 3">
    <name type="scientific">Arthrobacter ginkgonis</name>
    <dbReference type="NCBI Taxonomy" id="1630594"/>
    <lineage>
        <taxon>Bacteria</taxon>
        <taxon>Bacillati</taxon>
        <taxon>Actinomycetota</taxon>
        <taxon>Actinomycetes</taxon>
        <taxon>Micrococcales</taxon>
        <taxon>Micrococcaceae</taxon>
        <taxon>Arthrobacter</taxon>
    </lineage>
</organism>
<evidence type="ECO:0000313" key="3">
    <source>
        <dbReference type="Proteomes" id="UP001500752"/>
    </source>
</evidence>
<feature type="compositionally biased region" description="Low complexity" evidence="1">
    <location>
        <begin position="29"/>
        <end position="39"/>
    </location>
</feature>
<dbReference type="EMBL" id="BAABEO010000008">
    <property type="protein sequence ID" value="GAA3672283.1"/>
    <property type="molecule type" value="Genomic_DNA"/>
</dbReference>
<keyword evidence="3" id="KW-1185">Reference proteome</keyword>
<dbReference type="Gene3D" id="2.60.40.2700">
    <property type="match status" value="1"/>
</dbReference>
<protein>
    <recommendedName>
        <fullName evidence="4">Ig-like domain-containing protein</fullName>
    </recommendedName>
</protein>